<dbReference type="GO" id="GO:0006897">
    <property type="term" value="P:endocytosis"/>
    <property type="evidence" value="ECO:0007669"/>
    <property type="project" value="UniProtKB-KW"/>
</dbReference>
<keyword evidence="6" id="KW-0964">Secreted</keyword>
<dbReference type="CDD" id="cd00063">
    <property type="entry name" value="FN3"/>
    <property type="match status" value="1"/>
</dbReference>
<evidence type="ECO:0000256" key="1">
    <source>
        <dbReference type="ARBA" id="ARBA00004251"/>
    </source>
</evidence>
<keyword evidence="5" id="KW-1003">Cell membrane</keyword>
<dbReference type="InterPro" id="IPR015152">
    <property type="entry name" value="Growth/epo_recpt_lig-bind"/>
</dbReference>
<accession>A0A8C8VEM7</accession>
<dbReference type="PANTHER" id="PTHR23037">
    <property type="entry name" value="CYTOKINE RECEPTOR"/>
    <property type="match status" value="1"/>
</dbReference>
<reference evidence="21" key="2">
    <citation type="submission" date="2025-09" db="UniProtKB">
        <authorList>
            <consortium name="Ensembl"/>
        </authorList>
    </citation>
    <scope>IDENTIFICATION</scope>
</reference>
<dbReference type="SUPFAM" id="SSF49265">
    <property type="entry name" value="Fibronectin type III"/>
    <property type="match status" value="2"/>
</dbReference>
<keyword evidence="8" id="KW-0254">Endocytosis</keyword>
<dbReference type="InterPro" id="IPR013783">
    <property type="entry name" value="Ig-like_fold"/>
</dbReference>
<dbReference type="GO" id="GO:0005576">
    <property type="term" value="C:extracellular region"/>
    <property type="evidence" value="ECO:0007669"/>
    <property type="project" value="UniProtKB-SubCell"/>
</dbReference>
<dbReference type="InterPro" id="IPR036116">
    <property type="entry name" value="FN3_sf"/>
</dbReference>
<feature type="transmembrane region" description="Helical" evidence="18">
    <location>
        <begin position="263"/>
        <end position="285"/>
    </location>
</feature>
<keyword evidence="11 18" id="KW-1133">Transmembrane helix</keyword>
<evidence type="ECO:0000256" key="16">
    <source>
        <dbReference type="ARBA" id="ARBA00031294"/>
    </source>
</evidence>
<dbReference type="Pfam" id="PF00041">
    <property type="entry name" value="fn3"/>
    <property type="match status" value="1"/>
</dbReference>
<feature type="signal peptide" evidence="19">
    <location>
        <begin position="1"/>
        <end position="18"/>
    </location>
</feature>
<evidence type="ECO:0000256" key="19">
    <source>
        <dbReference type="SAM" id="SignalP"/>
    </source>
</evidence>
<evidence type="ECO:0000256" key="11">
    <source>
        <dbReference type="ARBA" id="ARBA00022989"/>
    </source>
</evidence>
<evidence type="ECO:0000256" key="8">
    <source>
        <dbReference type="ARBA" id="ARBA00022583"/>
    </source>
</evidence>
<dbReference type="GO" id="GO:0009897">
    <property type="term" value="C:external side of plasma membrane"/>
    <property type="evidence" value="ECO:0007669"/>
    <property type="project" value="TreeGrafter"/>
</dbReference>
<keyword evidence="9 18" id="KW-0812">Transmembrane</keyword>
<evidence type="ECO:0000256" key="17">
    <source>
        <dbReference type="SAM" id="MobiDB-lite"/>
    </source>
</evidence>
<evidence type="ECO:0000259" key="20">
    <source>
        <dbReference type="PROSITE" id="PS50853"/>
    </source>
</evidence>
<proteinExistence type="inferred from homology"/>
<dbReference type="Proteomes" id="UP000694393">
    <property type="component" value="Unplaced"/>
</dbReference>
<dbReference type="PANTHER" id="PTHR23037:SF46">
    <property type="entry name" value="INTERLEUKIN 5 RECEPTOR SUBUNIT ALPHA"/>
    <property type="match status" value="1"/>
</dbReference>
<keyword evidence="13" id="KW-1015">Disulfide bond</keyword>
<dbReference type="Ensembl" id="ENSPCET00000002511.1">
    <property type="protein sequence ID" value="ENSPCEP00000002430.1"/>
    <property type="gene ID" value="ENSPCEG00000001980.1"/>
</dbReference>
<keyword evidence="7" id="KW-0597">Phosphoprotein</keyword>
<comment type="subcellular location">
    <subcellularLocation>
        <location evidence="1">Cell membrane</location>
        <topology evidence="1">Single-pass type I membrane protein</topology>
    </subcellularLocation>
    <subcellularLocation>
        <location evidence="2">Secreted</location>
    </subcellularLocation>
</comment>
<keyword evidence="10 19" id="KW-0732">Signal</keyword>
<evidence type="ECO:0000256" key="10">
    <source>
        <dbReference type="ARBA" id="ARBA00022729"/>
    </source>
</evidence>
<dbReference type="Pfam" id="PF09067">
    <property type="entry name" value="EpoR_lig-bind"/>
    <property type="match status" value="1"/>
</dbReference>
<reference evidence="21" key="1">
    <citation type="submission" date="2025-08" db="UniProtKB">
        <authorList>
            <consortium name="Ensembl"/>
        </authorList>
    </citation>
    <scope>IDENTIFICATION</scope>
</reference>
<dbReference type="GO" id="GO:0004896">
    <property type="term" value="F:cytokine receptor activity"/>
    <property type="evidence" value="ECO:0007669"/>
    <property type="project" value="TreeGrafter"/>
</dbReference>
<evidence type="ECO:0000256" key="3">
    <source>
        <dbReference type="ARBA" id="ARBA00007885"/>
    </source>
</evidence>
<evidence type="ECO:0000256" key="18">
    <source>
        <dbReference type="SAM" id="Phobius"/>
    </source>
</evidence>
<protein>
    <recommendedName>
        <fullName evidence="4">Growth hormone receptor</fullName>
    </recommendedName>
    <alternativeName>
        <fullName evidence="16">Somatotropin receptor</fullName>
    </alternativeName>
</protein>
<comment type="similarity">
    <text evidence="3">Belongs to the type I cytokine receptor family. Type 1 subfamily.</text>
</comment>
<feature type="region of interest" description="Disordered" evidence="17">
    <location>
        <begin position="429"/>
        <end position="476"/>
    </location>
</feature>
<dbReference type="Gene3D" id="2.60.40.10">
    <property type="entry name" value="Immunoglobulins"/>
    <property type="match status" value="2"/>
</dbReference>
<feature type="domain" description="Fibronectin type-III" evidence="20">
    <location>
        <begin position="146"/>
        <end position="249"/>
    </location>
</feature>
<evidence type="ECO:0000256" key="9">
    <source>
        <dbReference type="ARBA" id="ARBA00022692"/>
    </source>
</evidence>
<keyword evidence="14" id="KW-0675">Receptor</keyword>
<name>A0A8C8VEM7_9SAUR</name>
<dbReference type="InterPro" id="IPR025871">
    <property type="entry name" value="GHBP"/>
</dbReference>
<dbReference type="Pfam" id="PF12772">
    <property type="entry name" value="GHBP"/>
    <property type="match status" value="1"/>
</dbReference>
<dbReference type="PROSITE" id="PS50853">
    <property type="entry name" value="FN3"/>
    <property type="match status" value="1"/>
</dbReference>
<feature type="chain" id="PRO_5034327371" description="Growth hormone receptor" evidence="19">
    <location>
        <begin position="19"/>
        <end position="638"/>
    </location>
</feature>
<evidence type="ECO:0000256" key="15">
    <source>
        <dbReference type="ARBA" id="ARBA00023180"/>
    </source>
</evidence>
<evidence type="ECO:0000256" key="4">
    <source>
        <dbReference type="ARBA" id="ARBA00017448"/>
    </source>
</evidence>
<evidence type="ECO:0000313" key="21">
    <source>
        <dbReference type="Ensembl" id="ENSPCEP00000002430.1"/>
    </source>
</evidence>
<dbReference type="InterPro" id="IPR003961">
    <property type="entry name" value="FN3_dom"/>
</dbReference>
<evidence type="ECO:0000256" key="5">
    <source>
        <dbReference type="ARBA" id="ARBA00022475"/>
    </source>
</evidence>
<keyword evidence="12 18" id="KW-0472">Membrane</keyword>
<dbReference type="FunFam" id="2.60.40.10:FF:000269">
    <property type="entry name" value="Growth hormone receptor"/>
    <property type="match status" value="1"/>
</dbReference>
<feature type="compositionally biased region" description="Polar residues" evidence="17">
    <location>
        <begin position="443"/>
        <end position="476"/>
    </location>
</feature>
<dbReference type="AlphaFoldDB" id="A0A8C8VEM7"/>
<evidence type="ECO:0000256" key="2">
    <source>
        <dbReference type="ARBA" id="ARBA00004613"/>
    </source>
</evidence>
<dbReference type="FunFam" id="2.60.40.10:FF:000318">
    <property type="entry name" value="Growth hormone receptor"/>
    <property type="match status" value="1"/>
</dbReference>
<evidence type="ECO:0000256" key="6">
    <source>
        <dbReference type="ARBA" id="ARBA00022525"/>
    </source>
</evidence>
<evidence type="ECO:0000256" key="12">
    <source>
        <dbReference type="ARBA" id="ARBA00023136"/>
    </source>
</evidence>
<organism evidence="21 22">
    <name type="scientific">Pelusios castaneus</name>
    <name type="common">West African mud turtle</name>
    <dbReference type="NCBI Taxonomy" id="367368"/>
    <lineage>
        <taxon>Eukaryota</taxon>
        <taxon>Metazoa</taxon>
        <taxon>Chordata</taxon>
        <taxon>Craniata</taxon>
        <taxon>Vertebrata</taxon>
        <taxon>Euteleostomi</taxon>
        <taxon>Archelosauria</taxon>
        <taxon>Testudinata</taxon>
        <taxon>Testudines</taxon>
        <taxon>Pleurodira</taxon>
        <taxon>Pelomedusidae</taxon>
        <taxon>Pelusios</taxon>
    </lineage>
</organism>
<keyword evidence="22" id="KW-1185">Reference proteome</keyword>
<evidence type="ECO:0000256" key="13">
    <source>
        <dbReference type="ARBA" id="ARBA00023157"/>
    </source>
</evidence>
<keyword evidence="15" id="KW-0325">Glycoprotein</keyword>
<evidence type="ECO:0000256" key="14">
    <source>
        <dbReference type="ARBA" id="ARBA00023170"/>
    </source>
</evidence>
<sequence length="638" mass="71509">MDLRQLLLTLMLVWANDSFSTSEGQSNDGTCSKTRILIPLSPHPVLLERPHFIKCRSPELETFSCHWTNRDFHNLTTPGNIQLLYMRRNDEEWKDCPDYVTAGENSCYFNTSYTSIWITYCVKLINKDEVFDEKCFSVDEIVQPDPPVGLNWTLLNISLTGIHADIQVRWEPPPSADVLKGWITLEYELQYKEVNKTKWRELEPMLTTAVPLYSLKLGRDYEIRVRSRQRASEKFGEFSETLYVSLSSISPVLYVEVVSELEFPLLLVVIFGTFGVIVVMALILFSKHQRLKMLILPPVPAPKIKGIDPNLLKKGKLDEVNSILACHDSYKAQLYNDDSWVEFIELDIDDPDEKADGLDTDRLLGDNHLKSHNCLGVKDDDSGRASCCEPDIPETDFSASDICDGTSDIDRSKKISEKEEDLLCLDQNDNDESLASPDDPTAQKPNINIQSEDNQSKPSSADSIESPSPPVHTQLSNQSSVANIDFYAQVSDVTPAGSVVLSPGQTNKTRRTQCEAYTEPAIQCQPRFTMDNAYFCEADVKKCITATSHDAAEPHVQEQNFIEDVYFTTESLTTTAENPGPAAEASSTEMPVPDYTSIHIVHSPQGLVLNATALPVPDKEFVISCGYVSTDQLNKIMP</sequence>
<evidence type="ECO:0000313" key="22">
    <source>
        <dbReference type="Proteomes" id="UP000694393"/>
    </source>
</evidence>
<evidence type="ECO:0000256" key="7">
    <source>
        <dbReference type="ARBA" id="ARBA00022553"/>
    </source>
</evidence>